<dbReference type="SMART" id="SM00826">
    <property type="entry name" value="PKS_DH"/>
    <property type="match status" value="1"/>
</dbReference>
<evidence type="ECO:0000259" key="9">
    <source>
        <dbReference type="PROSITE" id="PS50075"/>
    </source>
</evidence>
<evidence type="ECO:0000256" key="7">
    <source>
        <dbReference type="ARBA" id="ARBA00023315"/>
    </source>
</evidence>
<evidence type="ECO:0000256" key="5">
    <source>
        <dbReference type="ARBA" id="ARBA00023194"/>
    </source>
</evidence>
<dbReference type="SMART" id="SM01294">
    <property type="entry name" value="PKS_PP_betabranch"/>
    <property type="match status" value="1"/>
</dbReference>
<dbReference type="Pfam" id="PF14765">
    <property type="entry name" value="PS-DH"/>
    <property type="match status" value="1"/>
</dbReference>
<evidence type="ECO:0000313" key="11">
    <source>
        <dbReference type="EMBL" id="KJS57914.1"/>
    </source>
</evidence>
<dbReference type="Pfam" id="PF21089">
    <property type="entry name" value="PKS_DH_N"/>
    <property type="match status" value="1"/>
</dbReference>
<comment type="pathway">
    <text evidence="1">Antibiotic biosynthesis.</text>
</comment>
<dbReference type="InterPro" id="IPR032821">
    <property type="entry name" value="PKS_assoc"/>
</dbReference>
<dbReference type="FunFam" id="3.40.366.10:FF:000002">
    <property type="entry name" value="Probable polyketide synthase 2"/>
    <property type="match status" value="1"/>
</dbReference>
<keyword evidence="3" id="KW-0597">Phosphoprotein</keyword>
<feature type="non-terminal residue" evidence="11">
    <location>
        <position position="1"/>
    </location>
</feature>
<dbReference type="SUPFAM" id="SSF55048">
    <property type="entry name" value="Probable ACP-binding domain of malonyl-CoA ACP transacylase"/>
    <property type="match status" value="1"/>
</dbReference>
<dbReference type="PROSITE" id="PS52019">
    <property type="entry name" value="PKS_MFAS_DH"/>
    <property type="match status" value="1"/>
</dbReference>
<dbReference type="GO" id="GO:0006633">
    <property type="term" value="P:fatty acid biosynthetic process"/>
    <property type="evidence" value="ECO:0007669"/>
    <property type="project" value="TreeGrafter"/>
</dbReference>
<feature type="region of interest" description="C-terminal hotdog fold" evidence="8">
    <location>
        <begin position="645"/>
        <end position="782"/>
    </location>
</feature>
<feature type="domain" description="PKS/mFAS DH" evidence="10">
    <location>
        <begin position="499"/>
        <end position="782"/>
    </location>
</feature>
<dbReference type="Gene3D" id="3.40.366.10">
    <property type="entry name" value="Malonyl-Coenzyme A Acyl Carrier Protein, domain 2"/>
    <property type="match status" value="1"/>
</dbReference>
<dbReference type="InterPro" id="IPR057326">
    <property type="entry name" value="KR_dom"/>
</dbReference>
<name>A0A0F2T3U8_STRR3</name>
<keyword evidence="4" id="KW-0808">Transferase</keyword>
<reference evidence="11 12" key="1">
    <citation type="submission" date="2015-02" db="EMBL/GenBank/DDBJ databases">
        <authorList>
            <person name="Ju K.-S."/>
            <person name="Doroghazi J.R."/>
            <person name="Metcalf W."/>
        </authorList>
    </citation>
    <scope>NUCLEOTIDE SEQUENCE [LARGE SCALE GENOMIC DNA]</scope>
    <source>
        <strain evidence="11 12">ATCC 31215</strain>
    </source>
</reference>
<dbReference type="SMART" id="SM00822">
    <property type="entry name" value="PKS_KR"/>
    <property type="match status" value="1"/>
</dbReference>
<dbReference type="InterPro" id="IPR001227">
    <property type="entry name" value="Ac_transferase_dom_sf"/>
</dbReference>
<dbReference type="InterPro" id="IPR036736">
    <property type="entry name" value="ACP-like_sf"/>
</dbReference>
<gene>
    <name evidence="11" type="ORF">VM95_36670</name>
</gene>
<feature type="active site" description="Proton acceptor; for dehydratase activity" evidence="8">
    <location>
        <position position="531"/>
    </location>
</feature>
<evidence type="ECO:0000256" key="8">
    <source>
        <dbReference type="PROSITE-ProRule" id="PRU01363"/>
    </source>
</evidence>
<dbReference type="Pfam" id="PF08659">
    <property type="entry name" value="KR"/>
    <property type="match status" value="1"/>
</dbReference>
<dbReference type="GO" id="GO:0017000">
    <property type="term" value="P:antibiotic biosynthetic process"/>
    <property type="evidence" value="ECO:0007669"/>
    <property type="project" value="UniProtKB-KW"/>
</dbReference>
<dbReference type="InterPro" id="IPR055123">
    <property type="entry name" value="SpnB-like_Rossmann"/>
</dbReference>
<dbReference type="PROSITE" id="PS00012">
    <property type="entry name" value="PHOSPHOPANTETHEINE"/>
    <property type="match status" value="1"/>
</dbReference>
<dbReference type="InterPro" id="IPR036291">
    <property type="entry name" value="NAD(P)-bd_dom_sf"/>
</dbReference>
<dbReference type="InterPro" id="IPR049552">
    <property type="entry name" value="PKS_DH_N"/>
</dbReference>
<dbReference type="Gene3D" id="3.10.129.110">
    <property type="entry name" value="Polyketide synthase dehydratase"/>
    <property type="match status" value="1"/>
</dbReference>
<keyword evidence="12" id="KW-1185">Reference proteome</keyword>
<dbReference type="InterPro" id="IPR042104">
    <property type="entry name" value="PKS_dehydratase_sf"/>
</dbReference>
<dbReference type="SUPFAM" id="SSF53901">
    <property type="entry name" value="Thiolase-like"/>
    <property type="match status" value="1"/>
</dbReference>
<dbReference type="InterPro" id="IPR016039">
    <property type="entry name" value="Thiolase-like"/>
</dbReference>
<keyword evidence="6" id="KW-0511">Multifunctional enzyme</keyword>
<protein>
    <submittedName>
        <fullName evidence="11">Uncharacterized protein</fullName>
    </submittedName>
</protein>
<evidence type="ECO:0000256" key="3">
    <source>
        <dbReference type="ARBA" id="ARBA00022553"/>
    </source>
</evidence>
<keyword evidence="7" id="KW-0012">Acyltransferase</keyword>
<evidence type="ECO:0000256" key="4">
    <source>
        <dbReference type="ARBA" id="ARBA00022679"/>
    </source>
</evidence>
<comment type="caution">
    <text evidence="11">The sequence shown here is derived from an EMBL/GenBank/DDBJ whole genome shotgun (WGS) entry which is preliminary data.</text>
</comment>
<dbReference type="Pfam" id="PF16197">
    <property type="entry name" value="KAsynt_C_assoc"/>
    <property type="match status" value="1"/>
</dbReference>
<evidence type="ECO:0000256" key="6">
    <source>
        <dbReference type="ARBA" id="ARBA00023268"/>
    </source>
</evidence>
<dbReference type="InterPro" id="IPR009081">
    <property type="entry name" value="PP-bd_ACP"/>
</dbReference>
<sequence>SAGAVELLTDEVPWPAGGSRVRRAGVSSFGISGTNVHVVLEEAPETVVPEAVSPGGVVPWVVSARSGAALRAQAERLREWAVAHPEAEPADVGRALVTGRAVFEHRAVVAGRDLAELVARLGEVAEGESVPVSGSGAVFVFPGQGSQWAGMAAELLDVSPVFAAAVDECAAVMDSLTDWSLVDVLRDGSDGLLERVDVVQPALFAVMVGLARWWESCGVRPSAVIGHSQGEIAAAHVAGLLSLEDAARVVVLRSRALRQVSGGGMLSVGVGVERAAELVEADGRLSLAAVNGPSSVVLSGDTEALAAVVERCEREGVRARMIPVDYASHSAHMDAVRDEVAELSASVRPLAGRIAMYSTVTGEVVADPERLAGSYWFDNLRGTVRLDTAVASAVADGHTLFLECSPHPGLVVPIADQLEDTPGGAVLETLRRGEGGPERLVTALSAAFVAGLPVDWATQLPAGPRADLPTYAFQRRRYWLDQGVRTGDPAGLGLASAGHPLLGAAVSSAHDGTVLFTGRLSTAAHPWLADHVVLGAAIVPGTLFVELAAWAGGEVGSPTVEELTLHTPLVLPDTDAEALWIQVVVGAPDPAGVRTVSVHSRPEHAPAEEPWTRHADGTLADGAPVDGTLVDAADPAWASWPPTGAEPLDVGDFYERLAAAGVDYGPAFRGLRQTWRHGDDLFAAVELPAEQEREAAGFAVHPALLDAGVQALRAGAGADEEVRVAFSWRGVRFSGAGPVGLRVRLSPAGEGAVSMRVADAAGRPVAVVESLSVRPVSAEQLRAAGGVHRDALFRLSWDACEAVEPRCDAPGRLALLGAADGLDGFDGLDAVLRYEDVAALAAAVAAGGPAPDVVVLAVTDPDQAVGRTVARVAAEVAAWAAAPGLAESRLLLVTRQAVRAAAEDRVPDPARAAGWGAACALQAAHPDRILLVDLDDDPASAAALPVLASSGEPRLALRGGRPFAPSLVKAPVAQPATEGPQLARGGTVLIGGADAPLAAVLAGHLVAAHGVRRLVLLPSDNTGTGTGTDAVRRLAGRLAEAGAEAEVVTWASGDREGLSAALKDATAEHSGALLLALSPASGLLGVPEQPEAAAAAAFAEALAAARHAEGLPAAVLAWGPVALGGHDAEPPAGLLELTEAEAVALFDEALCMAGGPGLVLARPDRAALRTRPEAVPGPLRHLLRGLAARRQAGAAGAAETAGGEALQRRLAALSGEERERELITLVRTLAAAVLGHQGEDQVGPERAFKEVGFDSLMAVDLRNRLIRATGVHLRSTLVFDYPNPVSLARHVVTRLAEDASEATPVLADLDRLHEALPAVLAEAGARDRVAERLRELLALCADTGADADGGAEGADADDLRSATDDELFSLVDQGFE</sequence>
<dbReference type="InterPro" id="IPR013968">
    <property type="entry name" value="PKS_KR"/>
</dbReference>
<dbReference type="SMART" id="SM00827">
    <property type="entry name" value="PKS_AT"/>
    <property type="match status" value="1"/>
</dbReference>
<feature type="active site" description="Proton donor; for dehydratase activity" evidence="8">
    <location>
        <position position="706"/>
    </location>
</feature>
<dbReference type="Pfam" id="PF00698">
    <property type="entry name" value="Acyl_transf_1"/>
    <property type="match status" value="1"/>
</dbReference>
<dbReference type="PROSITE" id="PS50075">
    <property type="entry name" value="CARRIER"/>
    <property type="match status" value="1"/>
</dbReference>
<dbReference type="SUPFAM" id="SSF52151">
    <property type="entry name" value="FabD/lysophospholipase-like"/>
    <property type="match status" value="1"/>
</dbReference>
<dbReference type="SUPFAM" id="SSF47336">
    <property type="entry name" value="ACP-like"/>
    <property type="match status" value="1"/>
</dbReference>
<dbReference type="InterPro" id="IPR016036">
    <property type="entry name" value="Malonyl_transacylase_ACP-bd"/>
</dbReference>
<evidence type="ECO:0000313" key="12">
    <source>
        <dbReference type="Proteomes" id="UP000033699"/>
    </source>
</evidence>
<dbReference type="PATRIC" id="fig|359131.3.peg.2285"/>
<dbReference type="GO" id="GO:0031177">
    <property type="term" value="F:phosphopantetheine binding"/>
    <property type="evidence" value="ECO:0007669"/>
    <property type="project" value="InterPro"/>
</dbReference>
<dbReference type="EMBL" id="JZKH01000173">
    <property type="protein sequence ID" value="KJS57914.1"/>
    <property type="molecule type" value="Genomic_DNA"/>
</dbReference>
<dbReference type="Gene3D" id="3.40.50.720">
    <property type="entry name" value="NAD(P)-binding Rossmann-like Domain"/>
    <property type="match status" value="1"/>
</dbReference>
<dbReference type="InterPro" id="IPR020807">
    <property type="entry name" value="PKS_DH"/>
</dbReference>
<dbReference type="InterPro" id="IPR006162">
    <property type="entry name" value="Ppantetheine_attach_site"/>
</dbReference>
<feature type="domain" description="Carrier" evidence="9">
    <location>
        <begin position="1220"/>
        <end position="1295"/>
    </location>
</feature>
<dbReference type="Gene3D" id="3.30.70.3290">
    <property type="match status" value="1"/>
</dbReference>
<dbReference type="InterPro" id="IPR050091">
    <property type="entry name" value="PKS_NRPS_Biosynth_Enz"/>
</dbReference>
<feature type="region of interest" description="N-terminal hotdog fold" evidence="8">
    <location>
        <begin position="499"/>
        <end position="626"/>
    </location>
</feature>
<dbReference type="InterPro" id="IPR014043">
    <property type="entry name" value="Acyl_transferase_dom"/>
</dbReference>
<dbReference type="OrthoDB" id="9778690at2"/>
<dbReference type="InterPro" id="IPR049900">
    <property type="entry name" value="PKS_mFAS_DH"/>
</dbReference>
<dbReference type="InterPro" id="IPR016035">
    <property type="entry name" value="Acyl_Trfase/lysoPLipase"/>
</dbReference>
<organism evidence="11 12">
    <name type="scientific">Streptomyces rubellomurinus (strain ATCC 31215)</name>
    <dbReference type="NCBI Taxonomy" id="359131"/>
    <lineage>
        <taxon>Bacteria</taxon>
        <taxon>Bacillati</taxon>
        <taxon>Actinomycetota</taxon>
        <taxon>Actinomycetes</taxon>
        <taxon>Kitasatosporales</taxon>
        <taxon>Streptomycetaceae</taxon>
        <taxon>Streptomyces</taxon>
    </lineage>
</organism>
<dbReference type="Pfam" id="PF22953">
    <property type="entry name" value="SpnB_Rossmann"/>
    <property type="match status" value="1"/>
</dbReference>
<dbReference type="PANTHER" id="PTHR43775">
    <property type="entry name" value="FATTY ACID SYNTHASE"/>
    <property type="match status" value="1"/>
</dbReference>
<dbReference type="FunFam" id="1.10.1200.10:FF:000007">
    <property type="entry name" value="Probable polyketide synthase pks17"/>
    <property type="match status" value="1"/>
</dbReference>
<proteinExistence type="predicted"/>
<evidence type="ECO:0000256" key="2">
    <source>
        <dbReference type="ARBA" id="ARBA00022450"/>
    </source>
</evidence>
<dbReference type="Gene3D" id="3.40.50.11460">
    <property type="match status" value="1"/>
</dbReference>
<dbReference type="Gene3D" id="3.40.47.10">
    <property type="match status" value="1"/>
</dbReference>
<dbReference type="InterPro" id="IPR049551">
    <property type="entry name" value="PKS_DH_C"/>
</dbReference>
<keyword evidence="2" id="KW-0596">Phosphopantetheine</keyword>
<dbReference type="PANTHER" id="PTHR43775:SF51">
    <property type="entry name" value="INACTIVE PHENOLPHTHIOCEROL SYNTHESIS POLYKETIDE SYNTHASE TYPE I PKS1-RELATED"/>
    <property type="match status" value="1"/>
</dbReference>
<accession>A0A0F2T3U8</accession>
<dbReference type="InterPro" id="IPR020806">
    <property type="entry name" value="PKS_PP-bd"/>
</dbReference>
<keyword evidence="5" id="KW-0045">Antibiotic biosynthesis</keyword>
<dbReference type="SUPFAM" id="SSF51735">
    <property type="entry name" value="NAD(P)-binding Rossmann-fold domains"/>
    <property type="match status" value="2"/>
</dbReference>
<dbReference type="Proteomes" id="UP000033699">
    <property type="component" value="Unassembled WGS sequence"/>
</dbReference>
<dbReference type="Gene3D" id="1.10.1200.10">
    <property type="entry name" value="ACP-like"/>
    <property type="match status" value="1"/>
</dbReference>
<dbReference type="Pfam" id="PF00550">
    <property type="entry name" value="PP-binding"/>
    <property type="match status" value="1"/>
</dbReference>
<dbReference type="SMART" id="SM00823">
    <property type="entry name" value="PKS_PP"/>
    <property type="match status" value="1"/>
</dbReference>
<evidence type="ECO:0000256" key="1">
    <source>
        <dbReference type="ARBA" id="ARBA00004792"/>
    </source>
</evidence>
<evidence type="ECO:0000259" key="10">
    <source>
        <dbReference type="PROSITE" id="PS52019"/>
    </source>
</evidence>
<dbReference type="GO" id="GO:0004312">
    <property type="term" value="F:fatty acid synthase activity"/>
    <property type="evidence" value="ECO:0007669"/>
    <property type="project" value="TreeGrafter"/>
</dbReference>